<feature type="transmembrane region" description="Helical" evidence="1">
    <location>
        <begin position="41"/>
        <end position="59"/>
    </location>
</feature>
<name>A0A6A5KDD4_9PLEO</name>
<dbReference type="AlphaFoldDB" id="A0A6A5KDD4"/>
<dbReference type="Proteomes" id="UP000800040">
    <property type="component" value="Unassembled WGS sequence"/>
</dbReference>
<evidence type="ECO:0000256" key="1">
    <source>
        <dbReference type="SAM" id="Phobius"/>
    </source>
</evidence>
<organism evidence="2 3">
    <name type="scientific">Decorospora gaudefroyi</name>
    <dbReference type="NCBI Taxonomy" id="184978"/>
    <lineage>
        <taxon>Eukaryota</taxon>
        <taxon>Fungi</taxon>
        <taxon>Dikarya</taxon>
        <taxon>Ascomycota</taxon>
        <taxon>Pezizomycotina</taxon>
        <taxon>Dothideomycetes</taxon>
        <taxon>Pleosporomycetidae</taxon>
        <taxon>Pleosporales</taxon>
        <taxon>Pleosporineae</taxon>
        <taxon>Pleosporaceae</taxon>
        <taxon>Decorospora</taxon>
    </lineage>
</organism>
<keyword evidence="1" id="KW-0812">Transmembrane</keyword>
<proteinExistence type="predicted"/>
<evidence type="ECO:0000313" key="2">
    <source>
        <dbReference type="EMBL" id="KAF1833387.1"/>
    </source>
</evidence>
<evidence type="ECO:0000313" key="3">
    <source>
        <dbReference type="Proteomes" id="UP000800040"/>
    </source>
</evidence>
<keyword evidence="1" id="KW-1133">Transmembrane helix</keyword>
<sequence>MPMTWSPLFSFLPGSLQFKMARMCPYTRPYSAGGAAKGSKMAMFLVLTIFATYVAGTNASNSHLMTQIRTNENILSTVMNYGD</sequence>
<keyword evidence="3" id="KW-1185">Reference proteome</keyword>
<reference evidence="2" key="1">
    <citation type="submission" date="2020-01" db="EMBL/GenBank/DDBJ databases">
        <authorList>
            <consortium name="DOE Joint Genome Institute"/>
            <person name="Haridas S."/>
            <person name="Albert R."/>
            <person name="Binder M."/>
            <person name="Bloem J."/>
            <person name="Labutti K."/>
            <person name="Salamov A."/>
            <person name="Andreopoulos B."/>
            <person name="Baker S.E."/>
            <person name="Barry K."/>
            <person name="Bills G."/>
            <person name="Bluhm B.H."/>
            <person name="Cannon C."/>
            <person name="Castanera R."/>
            <person name="Culley D.E."/>
            <person name="Daum C."/>
            <person name="Ezra D."/>
            <person name="Gonzalez J.B."/>
            <person name="Henrissat B."/>
            <person name="Kuo A."/>
            <person name="Liang C."/>
            <person name="Lipzen A."/>
            <person name="Lutzoni F."/>
            <person name="Magnuson J."/>
            <person name="Mondo S."/>
            <person name="Nolan M."/>
            <person name="Ohm R."/>
            <person name="Pangilinan J."/>
            <person name="Park H.-J."/>
            <person name="Ramirez L."/>
            <person name="Alfaro M."/>
            <person name="Sun H."/>
            <person name="Tritt A."/>
            <person name="Yoshinaga Y."/>
            <person name="Zwiers L.-H."/>
            <person name="Turgeon B.G."/>
            <person name="Goodwin S.B."/>
            <person name="Spatafora J.W."/>
            <person name="Crous P.W."/>
            <person name="Grigoriev I.V."/>
        </authorList>
    </citation>
    <scope>NUCLEOTIDE SEQUENCE</scope>
    <source>
        <strain evidence="2">P77</strain>
    </source>
</reference>
<protein>
    <submittedName>
        <fullName evidence="2">Uncharacterized protein</fullName>
    </submittedName>
</protein>
<keyword evidence="1" id="KW-0472">Membrane</keyword>
<dbReference type="EMBL" id="ML975319">
    <property type="protein sequence ID" value="KAF1833387.1"/>
    <property type="molecule type" value="Genomic_DNA"/>
</dbReference>
<accession>A0A6A5KDD4</accession>
<gene>
    <name evidence="2" type="ORF">BDW02DRAFT_381264</name>
</gene>